<sequence length="130" mass="14469">MKHTSRGYTLLESLIVLGLVAGMLFIGTTVNAPKVSVTRWTASFDARWQQVRLTAQTRQQVAVVDFQATRISFNGQKLAYPRGYLNQKPQKIRVLATGYVAPTTVILTQQMHTIKIIFSLGGGAYRIVQT</sequence>
<comment type="caution">
    <text evidence="2">The sequence shown here is derived from an EMBL/GenBank/DDBJ whole genome shotgun (WGS) entry which is preliminary data.</text>
</comment>
<dbReference type="EMBL" id="JAAXPO010000007">
    <property type="protein sequence ID" value="NKZ18900.1"/>
    <property type="molecule type" value="Genomic_DNA"/>
</dbReference>
<evidence type="ECO:0000313" key="3">
    <source>
        <dbReference type="Proteomes" id="UP000590460"/>
    </source>
</evidence>
<evidence type="ECO:0000313" key="2">
    <source>
        <dbReference type="EMBL" id="NKZ18900.1"/>
    </source>
</evidence>
<feature type="transmembrane region" description="Helical" evidence="1">
    <location>
        <begin position="7"/>
        <end position="26"/>
    </location>
</feature>
<dbReference type="RefSeq" id="WP_168677378.1">
    <property type="nucleotide sequence ID" value="NZ_BPKV01000008.1"/>
</dbReference>
<protein>
    <submittedName>
        <fullName evidence="2">DUF2268 domain-containing protein</fullName>
    </submittedName>
</protein>
<gene>
    <name evidence="2" type="ORF">HF966_06905</name>
</gene>
<reference evidence="2 3" key="1">
    <citation type="submission" date="2020-04" db="EMBL/GenBank/DDBJ databases">
        <title>MicrobeNet Type strains.</title>
        <authorList>
            <person name="Nicholson A.C."/>
        </authorList>
    </citation>
    <scope>NUCLEOTIDE SEQUENCE [LARGE SCALE GENOMIC DNA]</scope>
    <source>
        <strain evidence="2 3">CCUG 54536</strain>
    </source>
</reference>
<dbReference type="Proteomes" id="UP000590460">
    <property type="component" value="Unassembled WGS sequence"/>
</dbReference>
<organism evidence="2 3">
    <name type="scientific">Leuconostoc holzapfelii</name>
    <dbReference type="NCBI Taxonomy" id="434464"/>
    <lineage>
        <taxon>Bacteria</taxon>
        <taxon>Bacillati</taxon>
        <taxon>Bacillota</taxon>
        <taxon>Bacilli</taxon>
        <taxon>Lactobacillales</taxon>
        <taxon>Lactobacillaceae</taxon>
        <taxon>Leuconostoc</taxon>
    </lineage>
</organism>
<dbReference type="AlphaFoldDB" id="A0A846ZHP6"/>
<name>A0A846ZHP6_9LACO</name>
<accession>A0A846ZHP6</accession>
<keyword evidence="1" id="KW-0472">Membrane</keyword>
<proteinExistence type="predicted"/>
<evidence type="ECO:0000256" key="1">
    <source>
        <dbReference type="SAM" id="Phobius"/>
    </source>
</evidence>
<keyword evidence="1" id="KW-0812">Transmembrane</keyword>
<keyword evidence="1" id="KW-1133">Transmembrane helix</keyword>